<dbReference type="InterPro" id="IPR013785">
    <property type="entry name" value="Aldolase_TIM"/>
</dbReference>
<dbReference type="Proteomes" id="UP000236000">
    <property type="component" value="Unassembled WGS sequence"/>
</dbReference>
<keyword evidence="3 6" id="KW-0368">Histidine biosynthesis</keyword>
<evidence type="ECO:0000256" key="6">
    <source>
        <dbReference type="RuleBase" id="RU003657"/>
    </source>
</evidence>
<dbReference type="CDD" id="cd04723">
    <property type="entry name" value="HisA_HisF"/>
    <property type="match status" value="1"/>
</dbReference>
<evidence type="ECO:0000313" key="7">
    <source>
        <dbReference type="EMBL" id="PNC17801.1"/>
    </source>
</evidence>
<evidence type="ECO:0000256" key="4">
    <source>
        <dbReference type="ARBA" id="ARBA00023235"/>
    </source>
</evidence>
<comment type="caution">
    <text evidence="7">The sequence shown here is derived from an EMBL/GenBank/DDBJ whole genome shotgun (WGS) entry which is preliminary data.</text>
</comment>
<dbReference type="InterPro" id="IPR044524">
    <property type="entry name" value="Isoase_HisA-like"/>
</dbReference>
<comment type="pathway">
    <text evidence="5">Amino-acid biosynthesis.</text>
</comment>
<accession>A0A2N8HD24</accession>
<keyword evidence="4 7" id="KW-0413">Isomerase</keyword>
<dbReference type="GO" id="GO:0003949">
    <property type="term" value="F:1-(5-phosphoribosyl)-5-[(5-phosphoribosylamino)methylideneamino]imidazole-4-carboxamide isomerase activity"/>
    <property type="evidence" value="ECO:0007669"/>
    <property type="project" value="InterPro"/>
</dbReference>
<evidence type="ECO:0000313" key="8">
    <source>
        <dbReference type="Proteomes" id="UP000236000"/>
    </source>
</evidence>
<dbReference type="NCBIfam" id="TIGR02129">
    <property type="entry name" value="hisA_euk"/>
    <property type="match status" value="1"/>
</dbReference>
<dbReference type="OrthoDB" id="9807749at2"/>
<evidence type="ECO:0000256" key="2">
    <source>
        <dbReference type="ARBA" id="ARBA00022605"/>
    </source>
</evidence>
<protein>
    <submittedName>
        <fullName evidence="7">Phosphoribosylformimino-5-aminoimidazole carboxamide ribotide isomerase</fullName>
    </submittedName>
</protein>
<dbReference type="Pfam" id="PF00977">
    <property type="entry name" value="His_biosynth"/>
    <property type="match status" value="1"/>
</dbReference>
<dbReference type="PANTHER" id="PTHR43090:SF2">
    <property type="entry name" value="1-(5-PHOSPHORIBOSYL)-5-[(5-PHOSPHORIBOSYLAMINO)METHYLIDENEAMINO] IMIDAZOLE-4-CARBOXAMIDE ISOMERASE"/>
    <property type="match status" value="1"/>
</dbReference>
<dbReference type="RefSeq" id="WP_102714551.1">
    <property type="nucleotide sequence ID" value="NZ_PJKA01000012.1"/>
</dbReference>
<dbReference type="InterPro" id="IPR011060">
    <property type="entry name" value="RibuloseP-bd_barrel"/>
</dbReference>
<evidence type="ECO:0000256" key="3">
    <source>
        <dbReference type="ARBA" id="ARBA00023102"/>
    </source>
</evidence>
<evidence type="ECO:0000256" key="1">
    <source>
        <dbReference type="ARBA" id="ARBA00009667"/>
    </source>
</evidence>
<reference evidence="7 8" key="1">
    <citation type="journal article" date="2017" name="BMC Genomics">
        <title>Genome sequencing of 39 Akkermansia muciniphila isolates reveals its population structure, genomic and functional diverisity, and global distribution in mammalian gut microbiotas.</title>
        <authorList>
            <person name="Guo X."/>
            <person name="Li S."/>
            <person name="Zhang J."/>
            <person name="Wu F."/>
            <person name="Li X."/>
            <person name="Wu D."/>
            <person name="Zhang M."/>
            <person name="Ou Z."/>
            <person name="Jie Z."/>
            <person name="Yan Q."/>
            <person name="Li P."/>
            <person name="Yi J."/>
            <person name="Peng Y."/>
        </authorList>
    </citation>
    <scope>NUCLEOTIDE SEQUENCE [LARGE SCALE GENOMIC DNA]</scope>
    <source>
        <strain evidence="7 8">GP24</strain>
    </source>
</reference>
<dbReference type="AlphaFoldDB" id="A0A2N8HD24"/>
<dbReference type="GO" id="GO:0005737">
    <property type="term" value="C:cytoplasm"/>
    <property type="evidence" value="ECO:0007669"/>
    <property type="project" value="TreeGrafter"/>
</dbReference>
<dbReference type="InterPro" id="IPR011858">
    <property type="entry name" value="His6/HISN3"/>
</dbReference>
<dbReference type="Gene3D" id="3.20.20.70">
    <property type="entry name" value="Aldolase class I"/>
    <property type="match status" value="1"/>
</dbReference>
<keyword evidence="2 6" id="KW-0028">Amino-acid biosynthesis</keyword>
<dbReference type="EMBL" id="PJKA01000012">
    <property type="protein sequence ID" value="PNC17801.1"/>
    <property type="molecule type" value="Genomic_DNA"/>
</dbReference>
<evidence type="ECO:0000256" key="5">
    <source>
        <dbReference type="ARBA" id="ARBA00029440"/>
    </source>
</evidence>
<dbReference type="InterPro" id="IPR006062">
    <property type="entry name" value="His_biosynth"/>
</dbReference>
<comment type="similarity">
    <text evidence="1 6">Belongs to the HisA/HisF family.</text>
</comment>
<proteinExistence type="inferred from homology"/>
<name>A0A2N8HD24_9BACT</name>
<gene>
    <name evidence="7" type="primary">hisA</name>
    <name evidence="7" type="ORF">CXU22_08660</name>
</gene>
<dbReference type="SUPFAM" id="SSF51366">
    <property type="entry name" value="Ribulose-phoshate binding barrel"/>
    <property type="match status" value="1"/>
</dbReference>
<dbReference type="GO" id="GO:0000162">
    <property type="term" value="P:L-tryptophan biosynthetic process"/>
    <property type="evidence" value="ECO:0007669"/>
    <property type="project" value="TreeGrafter"/>
</dbReference>
<sequence>MTRFRPCIDLHDGRVKQIVGGSLTQDAASLRTNFVSDRGAAWYAELYRRDVLHGGHVIKLGPGNDLAAREALAAWPGGLQVGGGIVPENAEEWISAGASHVIVTSCLFDAEGTFLQDKLKDLVSAVGAEHLVLDLSCRRVPGGWAVAMNRWQTLTELRVTEQTLDMLAEHCAEFLIHAADVEGLCTGIDRELVKLLGSWRRRPMTYAGGISHIRDFDEIDALSGGAMDATVGSALDLFGGGLVRYADLVARQRTESGPETA</sequence>
<organism evidence="7 8">
    <name type="scientific">Akkermansia muciniphila</name>
    <dbReference type="NCBI Taxonomy" id="239935"/>
    <lineage>
        <taxon>Bacteria</taxon>
        <taxon>Pseudomonadati</taxon>
        <taxon>Verrucomicrobiota</taxon>
        <taxon>Verrucomicrobiia</taxon>
        <taxon>Verrucomicrobiales</taxon>
        <taxon>Akkermansiaceae</taxon>
        <taxon>Akkermansia</taxon>
    </lineage>
</organism>
<dbReference type="GO" id="GO:0000105">
    <property type="term" value="P:L-histidine biosynthetic process"/>
    <property type="evidence" value="ECO:0007669"/>
    <property type="project" value="UniProtKB-KW"/>
</dbReference>
<dbReference type="PANTHER" id="PTHR43090">
    <property type="entry name" value="1-(5-PHOSPHORIBOSYL)-5-[(5-PHOSPHORIBOSYLAMINO)METHYLIDENEAMINO] IMIDAZOLE-4-CARBOXAMIDE ISOMERASE"/>
    <property type="match status" value="1"/>
</dbReference>